<organism evidence="1 2">
    <name type="scientific">Micromonospora siamensis</name>
    <dbReference type="NCBI Taxonomy" id="299152"/>
    <lineage>
        <taxon>Bacteria</taxon>
        <taxon>Bacillati</taxon>
        <taxon>Actinomycetota</taxon>
        <taxon>Actinomycetes</taxon>
        <taxon>Micromonosporales</taxon>
        <taxon>Micromonosporaceae</taxon>
        <taxon>Micromonospora</taxon>
    </lineage>
</organism>
<gene>
    <name evidence="1" type="ORF">GA0074704_0470</name>
</gene>
<name>A0A1C5GTD5_9ACTN</name>
<evidence type="ECO:0000313" key="2">
    <source>
        <dbReference type="Proteomes" id="UP000198210"/>
    </source>
</evidence>
<reference evidence="1 2" key="1">
    <citation type="submission" date="2016-06" db="EMBL/GenBank/DDBJ databases">
        <authorList>
            <person name="Kjaerup R.B."/>
            <person name="Dalgaard T.S."/>
            <person name="Juul-Madsen H.R."/>
        </authorList>
    </citation>
    <scope>NUCLEOTIDE SEQUENCE [LARGE SCALE GENOMIC DNA]</scope>
    <source>
        <strain evidence="1 2">DSM 45097</strain>
    </source>
</reference>
<protein>
    <submittedName>
        <fullName evidence="1">Uncharacterized protein</fullName>
    </submittedName>
</protein>
<keyword evidence="2" id="KW-1185">Reference proteome</keyword>
<evidence type="ECO:0000313" key="1">
    <source>
        <dbReference type="EMBL" id="SCG37049.1"/>
    </source>
</evidence>
<sequence length="85" mass="9533">MSVVSPQQLAEERVVSAEALLGGQVDLRAYPHRHLMVTTQHLWRRPGFPALMAAVEHLSHYGWELVNVTSVGEGHNLYAAMRRMA</sequence>
<dbReference type="EMBL" id="LT607751">
    <property type="protein sequence ID" value="SCG37049.1"/>
    <property type="molecule type" value="Genomic_DNA"/>
</dbReference>
<dbReference type="AlphaFoldDB" id="A0A1C5GTD5"/>
<dbReference type="RefSeq" id="WP_088973395.1">
    <property type="nucleotide sequence ID" value="NZ_JBHLYF010000009.1"/>
</dbReference>
<proteinExistence type="predicted"/>
<accession>A0A1C5GTD5</accession>
<dbReference type="Proteomes" id="UP000198210">
    <property type="component" value="Chromosome I"/>
</dbReference>